<comment type="subcellular location">
    <subcellularLocation>
        <location evidence="1">Membrane</location>
        <topology evidence="1">Multi-pass membrane protein</topology>
    </subcellularLocation>
</comment>
<dbReference type="PANTHER" id="PTHR11003:SF334">
    <property type="entry name" value="FI03418P"/>
    <property type="match status" value="1"/>
</dbReference>
<dbReference type="GO" id="GO:0015271">
    <property type="term" value="F:outward rectifier potassium channel activity"/>
    <property type="evidence" value="ECO:0007669"/>
    <property type="project" value="TreeGrafter"/>
</dbReference>
<proteinExistence type="inferred from homology"/>
<comment type="similarity">
    <text evidence="8">Belongs to the two pore domain potassium channel (TC 1.A.1.8) family.</text>
</comment>
<feature type="domain" description="Potassium channel" evidence="10">
    <location>
        <begin position="48"/>
        <end position="124"/>
    </location>
</feature>
<dbReference type="AlphaFoldDB" id="A0AAF3F217"/>
<evidence type="ECO:0000256" key="7">
    <source>
        <dbReference type="ARBA" id="ARBA00023303"/>
    </source>
</evidence>
<keyword evidence="4 9" id="KW-1133">Transmembrane helix</keyword>
<feature type="transmembrane region" description="Helical" evidence="9">
    <location>
        <begin position="74"/>
        <end position="95"/>
    </location>
</feature>
<keyword evidence="3 8" id="KW-0812">Transmembrane</keyword>
<feature type="transmembrane region" description="Helical" evidence="9">
    <location>
        <begin position="175"/>
        <end position="192"/>
    </location>
</feature>
<evidence type="ECO:0000313" key="11">
    <source>
        <dbReference type="Proteomes" id="UP000887575"/>
    </source>
</evidence>
<accession>A0AAF3F217</accession>
<keyword evidence="6 9" id="KW-0472">Membrane</keyword>
<evidence type="ECO:0000256" key="2">
    <source>
        <dbReference type="ARBA" id="ARBA00022448"/>
    </source>
</evidence>
<dbReference type="Pfam" id="PF07885">
    <property type="entry name" value="Ion_trans_2"/>
    <property type="match status" value="2"/>
</dbReference>
<evidence type="ECO:0000256" key="9">
    <source>
        <dbReference type="SAM" id="Phobius"/>
    </source>
</evidence>
<dbReference type="GO" id="GO:0030322">
    <property type="term" value="P:stabilization of membrane potential"/>
    <property type="evidence" value="ECO:0007669"/>
    <property type="project" value="TreeGrafter"/>
</dbReference>
<evidence type="ECO:0000256" key="8">
    <source>
        <dbReference type="RuleBase" id="RU003857"/>
    </source>
</evidence>
<dbReference type="InterPro" id="IPR003280">
    <property type="entry name" value="2pore_dom_K_chnl"/>
</dbReference>
<evidence type="ECO:0000256" key="3">
    <source>
        <dbReference type="ARBA" id="ARBA00022692"/>
    </source>
</evidence>
<evidence type="ECO:0000313" key="12">
    <source>
        <dbReference type="WBParaSite" id="MBELARI_LOCUS20583"/>
    </source>
</evidence>
<evidence type="ECO:0000259" key="10">
    <source>
        <dbReference type="Pfam" id="PF07885"/>
    </source>
</evidence>
<dbReference type="PRINTS" id="PR01333">
    <property type="entry name" value="2POREKCHANEL"/>
</dbReference>
<feature type="transmembrane region" description="Helical" evidence="9">
    <location>
        <begin position="204"/>
        <end position="225"/>
    </location>
</feature>
<dbReference type="GO" id="GO:0005886">
    <property type="term" value="C:plasma membrane"/>
    <property type="evidence" value="ECO:0007669"/>
    <property type="project" value="TreeGrafter"/>
</dbReference>
<organism evidence="11 12">
    <name type="scientific">Mesorhabditis belari</name>
    <dbReference type="NCBI Taxonomy" id="2138241"/>
    <lineage>
        <taxon>Eukaryota</taxon>
        <taxon>Metazoa</taxon>
        <taxon>Ecdysozoa</taxon>
        <taxon>Nematoda</taxon>
        <taxon>Chromadorea</taxon>
        <taxon>Rhabditida</taxon>
        <taxon>Rhabditina</taxon>
        <taxon>Rhabditomorpha</taxon>
        <taxon>Rhabditoidea</taxon>
        <taxon>Rhabditidae</taxon>
        <taxon>Mesorhabditinae</taxon>
        <taxon>Mesorhabditis</taxon>
    </lineage>
</organism>
<dbReference type="PANTHER" id="PTHR11003">
    <property type="entry name" value="POTASSIUM CHANNEL, SUBFAMILY K"/>
    <property type="match status" value="1"/>
</dbReference>
<dbReference type="WBParaSite" id="MBELARI_LOCUS20583">
    <property type="protein sequence ID" value="MBELARI_LOCUS20583"/>
    <property type="gene ID" value="MBELARI_LOCUS20583"/>
</dbReference>
<dbReference type="Gene3D" id="1.10.287.70">
    <property type="match status" value="2"/>
</dbReference>
<feature type="transmembrane region" description="Helical" evidence="9">
    <location>
        <begin position="101"/>
        <end position="130"/>
    </location>
</feature>
<name>A0AAF3F217_9BILA</name>
<dbReference type="InterPro" id="IPR013099">
    <property type="entry name" value="K_chnl_dom"/>
</dbReference>
<keyword evidence="2 8" id="KW-0813">Transport</keyword>
<dbReference type="Proteomes" id="UP000887575">
    <property type="component" value="Unassembled WGS sequence"/>
</dbReference>
<evidence type="ECO:0000256" key="5">
    <source>
        <dbReference type="ARBA" id="ARBA00023065"/>
    </source>
</evidence>
<dbReference type="SUPFAM" id="SSF81324">
    <property type="entry name" value="Voltage-gated potassium channels"/>
    <property type="match status" value="2"/>
</dbReference>
<keyword evidence="7 8" id="KW-0407">Ion channel</keyword>
<evidence type="ECO:0000256" key="4">
    <source>
        <dbReference type="ARBA" id="ARBA00022989"/>
    </source>
</evidence>
<protein>
    <recommendedName>
        <fullName evidence="10">Potassium channel domain-containing protein</fullName>
    </recommendedName>
</protein>
<evidence type="ECO:0000256" key="6">
    <source>
        <dbReference type="ARBA" id="ARBA00023136"/>
    </source>
</evidence>
<dbReference type="GO" id="GO:0022841">
    <property type="term" value="F:potassium ion leak channel activity"/>
    <property type="evidence" value="ECO:0007669"/>
    <property type="project" value="TreeGrafter"/>
</dbReference>
<keyword evidence="5 8" id="KW-0406">Ion transport</keyword>
<sequence length="381" mass="43155">MKRHSHPAAKPYAVWKEQFIEDRCCTQEEIRREFLYASIPHILLNILLILYWYIGALIFHKIEPRIHYKSIHEAALFCFITTSTIGWGNIVPATYYGKCFIMLYILIGTPLTYVVLGNNGQFLVDLYWILRRSYSKKEGEIFGGEMPLHISYGLLLFHIFLGALLYSLWADNKDFFESFYLTFISITTIGYGDEIPATDRRWEFYVTMAYLAMGVIIVTMVISSMQGVFQSMHNIGRNGIVFGAEAAEIWFGGQAMKVADLVQIVAEHFSVEPEKLRAVLRDLDAILQAATDTESNDGDASPRTTLREFSCDSQQLTLTSLNRSVPPLVLLSRRRSEASALNAQLTVHSVGSHQLQAAKIGSIKAKEFERRETAESASCSF</sequence>
<evidence type="ECO:0000256" key="1">
    <source>
        <dbReference type="ARBA" id="ARBA00004141"/>
    </source>
</evidence>
<keyword evidence="11" id="KW-1185">Reference proteome</keyword>
<feature type="transmembrane region" description="Helical" evidence="9">
    <location>
        <begin position="42"/>
        <end position="62"/>
    </location>
</feature>
<reference evidence="12" key="1">
    <citation type="submission" date="2024-02" db="UniProtKB">
        <authorList>
            <consortium name="WormBaseParasite"/>
        </authorList>
    </citation>
    <scope>IDENTIFICATION</scope>
</reference>
<feature type="domain" description="Potassium channel" evidence="10">
    <location>
        <begin position="154"/>
        <end position="229"/>
    </location>
</feature>
<feature type="transmembrane region" description="Helical" evidence="9">
    <location>
        <begin position="150"/>
        <end position="169"/>
    </location>
</feature>